<evidence type="ECO:0000259" key="1">
    <source>
        <dbReference type="Pfam" id="PF13946"/>
    </source>
</evidence>
<dbReference type="InterPro" id="IPR028059">
    <property type="entry name" value="SWM_rpt"/>
</dbReference>
<accession>A0A5E7ATU7</accession>
<dbReference type="Pfam" id="PF13946">
    <property type="entry name" value="DUF4214"/>
    <property type="match status" value="1"/>
</dbReference>
<gene>
    <name evidence="3" type="ORF">PS723_01204</name>
</gene>
<dbReference type="InterPro" id="IPR013783">
    <property type="entry name" value="Ig-like_fold"/>
</dbReference>
<evidence type="ECO:0008006" key="5">
    <source>
        <dbReference type="Google" id="ProtNLM"/>
    </source>
</evidence>
<dbReference type="InterPro" id="IPR038255">
    <property type="entry name" value="PBS_linker_sf"/>
</dbReference>
<dbReference type="Gene3D" id="1.10.3130.20">
    <property type="entry name" value="Phycobilisome linker domain"/>
    <property type="match status" value="1"/>
</dbReference>
<dbReference type="EMBL" id="CABVHY010000005">
    <property type="protein sequence ID" value="VVN82536.1"/>
    <property type="molecule type" value="Genomic_DNA"/>
</dbReference>
<protein>
    <recommendedName>
        <fullName evidence="5">DUF4214 domain-containing protein</fullName>
    </recommendedName>
</protein>
<dbReference type="InterPro" id="IPR044016">
    <property type="entry name" value="Big_13"/>
</dbReference>
<proteinExistence type="predicted"/>
<sequence>MAVTIFDFSSGITADNDPNGGPSSNKVTQTIGANTLTLQLDAVSGALAVVMEDTAFFGGDVSNINGNAFETITLPNTAPVFVGAATPVSVSQNAGSTSVASLLHVSDTDSGQTVTWSAISAPQHGTASFIAATAASGSSDISPGGTLSYTPAAGFAGADSFTVQVSDGSATATRVISVNVAPSTPGAPDLASVSDSGRSSADNITNAATLGFSGTSAAGDTNSTVRVFIDTNNNGVYDAGTDASSTATLNNGSWTVNGLSTSGLSDGIYNAYAQVTSATGSLTSSVGAALSVMIDKTAPGQTLSSLALSADTGTSSSDWITKTAAQTVLATLSSPLAADDVLYGSLDGGATWTDITSKVSGATLSWTGVTLAEGSHSLKLKVTDAAGNDGATATQSYILDTTAPVVTSVAVPTDATYRIGDVLDFTINLTEAVTVDTTGGTPQVALTLNTGGTVYANYVSGSGGSALTFRYSVAPGNVDSDGISLGALSANGATIRDLAGNDMALTLNAVGSTSGVLVSAAAPVFASASVNGTSLVIEYTDSLALDALHAPALNDYSVMVAGTANAVAALSIDGSTHKVTLTLTNPVLAGQSVTLAYTDPTAGDDLNALQNTLGNDAASFTATAVSNTTAPVSSGGSSGVIISAPVTGGTLNGTIYSDVLTGLGGKDTFYPNGGSDQIDGGDDIDAVVLNGARDQYSLTHNSDGTFTLQNMLDSSANVAMKNVERLQFNDSLLAINVTSASAQLAELYHLALGRNPDDAGWQYHVGVGVSGASTSQIVRSFVASNEFAAGNGALSDAAFLNQLYGNAFNRAPDSGGGAYWQAQLANMPGAEGRAQVIEGFLASSELAIQITGLIDNGVALLTQS</sequence>
<dbReference type="Pfam" id="PF19077">
    <property type="entry name" value="Big_13"/>
    <property type="match status" value="2"/>
</dbReference>
<organism evidence="3 4">
    <name type="scientific">Pseudomonas fluorescens</name>
    <dbReference type="NCBI Taxonomy" id="294"/>
    <lineage>
        <taxon>Bacteria</taxon>
        <taxon>Pseudomonadati</taxon>
        <taxon>Pseudomonadota</taxon>
        <taxon>Gammaproteobacteria</taxon>
        <taxon>Pseudomonadales</taxon>
        <taxon>Pseudomonadaceae</taxon>
        <taxon>Pseudomonas</taxon>
    </lineage>
</organism>
<dbReference type="RefSeq" id="WP_150802770.1">
    <property type="nucleotide sequence ID" value="NZ_CABVHY010000005.1"/>
</dbReference>
<dbReference type="InterPro" id="IPR011801">
    <property type="entry name" value="Swm_rep_I_cyn"/>
</dbReference>
<dbReference type="Proteomes" id="UP000379480">
    <property type="component" value="Unassembled WGS sequence"/>
</dbReference>
<name>A0A5E7ATU7_PSEFL</name>
<evidence type="ECO:0000259" key="2">
    <source>
        <dbReference type="Pfam" id="PF19077"/>
    </source>
</evidence>
<dbReference type="Gene3D" id="2.60.40.10">
    <property type="entry name" value="Immunoglobulins"/>
    <property type="match status" value="2"/>
</dbReference>
<dbReference type="AlphaFoldDB" id="A0A5E7ATU7"/>
<dbReference type="OrthoDB" id="6091599at2"/>
<evidence type="ECO:0000313" key="4">
    <source>
        <dbReference type="Proteomes" id="UP000379480"/>
    </source>
</evidence>
<dbReference type="Gene3D" id="2.60.40.3440">
    <property type="match status" value="1"/>
</dbReference>
<evidence type="ECO:0000313" key="3">
    <source>
        <dbReference type="EMBL" id="VVN82536.1"/>
    </source>
</evidence>
<reference evidence="3 4" key="1">
    <citation type="submission" date="2019-09" db="EMBL/GenBank/DDBJ databases">
        <authorList>
            <person name="Chandra G."/>
            <person name="Truman W A."/>
        </authorList>
    </citation>
    <scope>NUCLEOTIDE SEQUENCE [LARGE SCALE GENOMIC DNA]</scope>
    <source>
        <strain evidence="3">PS723</strain>
    </source>
</reference>
<feature type="domain" description="Bacterial Ig-like" evidence="2">
    <location>
        <begin position="186"/>
        <end position="295"/>
    </location>
</feature>
<dbReference type="Pfam" id="PF13753">
    <property type="entry name" value="SWM_repeat"/>
    <property type="match status" value="1"/>
</dbReference>
<feature type="domain" description="Bacterial Ig-like" evidence="2">
    <location>
        <begin position="305"/>
        <end position="401"/>
    </location>
</feature>
<feature type="domain" description="DUF4214" evidence="1">
    <location>
        <begin position="779"/>
        <end position="846"/>
    </location>
</feature>
<dbReference type="NCBIfam" id="TIGR02059">
    <property type="entry name" value="swm_rep_I"/>
    <property type="match status" value="1"/>
</dbReference>
<dbReference type="Pfam" id="PF17963">
    <property type="entry name" value="Big_9"/>
    <property type="match status" value="1"/>
</dbReference>
<dbReference type="InterPro" id="IPR025282">
    <property type="entry name" value="DUF4214"/>
</dbReference>